<dbReference type="GO" id="GO:0007265">
    <property type="term" value="P:Ras protein signal transduction"/>
    <property type="evidence" value="ECO:0007669"/>
    <property type="project" value="TreeGrafter"/>
</dbReference>
<dbReference type="InterPro" id="IPR036964">
    <property type="entry name" value="RASGEF_cat_dom_sf"/>
</dbReference>
<dbReference type="Ensembl" id="ENSSPUT00000005673.1">
    <property type="protein sequence ID" value="ENSSPUP00000005339.1"/>
    <property type="gene ID" value="ENSSPUG00000004080.1"/>
</dbReference>
<gene>
    <name evidence="10" type="primary">RASGRP4</name>
</gene>
<evidence type="ECO:0000256" key="4">
    <source>
        <dbReference type="ARBA" id="ARBA00022771"/>
    </source>
</evidence>
<dbReference type="GeneTree" id="ENSGT00940000159883"/>
<keyword evidence="2 7" id="KW-0344">Guanine-nucleotide releasing factor</keyword>
<feature type="region of interest" description="Disordered" evidence="8">
    <location>
        <begin position="1"/>
        <end position="32"/>
    </location>
</feature>
<evidence type="ECO:0000256" key="6">
    <source>
        <dbReference type="ARBA" id="ARBA00022837"/>
    </source>
</evidence>
<evidence type="ECO:0000313" key="11">
    <source>
        <dbReference type="Proteomes" id="UP000694392"/>
    </source>
</evidence>
<dbReference type="FunFam" id="1.10.840.10:FF:000003">
    <property type="entry name" value="Ras guanyl-releasing protein 3 isoform 1"/>
    <property type="match status" value="1"/>
</dbReference>
<dbReference type="Proteomes" id="UP000694392">
    <property type="component" value="Unplaced"/>
</dbReference>
<sequence>MNRRESKRKSQAECAGLSEPGTGKSRPRRNWRRMTCPNPISKSVIDMALGELTKACSLGELIEKCLLAFDTDGNLRCSDYTVNMTLTVHSWVVPSVELAHRLLALYPSQLRGLCCQMRRWGWGSRTVETQEFWLPALPPVVLSNPPSPAPSLAHVWNRKLSYQGSPACGRKRKVSLLFDHLDAEQLAEHLSYLEFKTLLPTRSYVLRGSVRGSLALEHSVTLCNSISQWVQVMILNRPTAQQRAEVFAKFLHVTQKLHQLQNFNTLMAVVGGLCHSTISRLKETRALLPNEVTKALSEMTELLSSCGNYGTYRRVYSECRGFKIPIVGVHLKDLVTVHEALPDRLEGGRLKLSKLHSLYQPLQELRELQQATHPFQANKDLVHLLTLSLDLFFTDEEIYALSYAREPRYPKSLPSTPFKPPLVDWPPAVTPKRDRLTITRHIQQLVEVGTIPSWGKDTPAKPALAGPALTSAPA</sequence>
<dbReference type="PANTHER" id="PTHR23113">
    <property type="entry name" value="GUANINE NUCLEOTIDE EXCHANGE FACTOR"/>
    <property type="match status" value="1"/>
</dbReference>
<evidence type="ECO:0000256" key="8">
    <source>
        <dbReference type="SAM" id="MobiDB-lite"/>
    </source>
</evidence>
<dbReference type="InterPro" id="IPR001895">
    <property type="entry name" value="RASGEF_cat_dom"/>
</dbReference>
<dbReference type="GO" id="GO:0005886">
    <property type="term" value="C:plasma membrane"/>
    <property type="evidence" value="ECO:0007669"/>
    <property type="project" value="TreeGrafter"/>
</dbReference>
<evidence type="ECO:0000256" key="7">
    <source>
        <dbReference type="PROSITE-ProRule" id="PRU00168"/>
    </source>
</evidence>
<dbReference type="PROSITE" id="PS50009">
    <property type="entry name" value="RASGEF_CAT"/>
    <property type="match status" value="1"/>
</dbReference>
<dbReference type="Gene3D" id="1.20.870.10">
    <property type="entry name" value="Son of sevenless (SoS) protein Chain: S domain 1"/>
    <property type="match status" value="1"/>
</dbReference>
<proteinExistence type="inferred from homology"/>
<dbReference type="CDD" id="cd00155">
    <property type="entry name" value="RasGEF"/>
    <property type="match status" value="1"/>
</dbReference>
<evidence type="ECO:0000256" key="5">
    <source>
        <dbReference type="ARBA" id="ARBA00022833"/>
    </source>
</evidence>
<organism evidence="10 11">
    <name type="scientific">Sphenodon punctatus</name>
    <name type="common">Tuatara</name>
    <name type="synonym">Hatteria punctata</name>
    <dbReference type="NCBI Taxonomy" id="8508"/>
    <lineage>
        <taxon>Eukaryota</taxon>
        <taxon>Metazoa</taxon>
        <taxon>Chordata</taxon>
        <taxon>Craniata</taxon>
        <taxon>Vertebrata</taxon>
        <taxon>Euteleostomi</taxon>
        <taxon>Lepidosauria</taxon>
        <taxon>Sphenodontia</taxon>
        <taxon>Sphenodontidae</taxon>
        <taxon>Sphenodon</taxon>
    </lineage>
</organism>
<dbReference type="AlphaFoldDB" id="A0A8D0GFG4"/>
<dbReference type="Gene3D" id="1.10.840.10">
    <property type="entry name" value="Ras guanine-nucleotide exchange factors catalytic domain"/>
    <property type="match status" value="1"/>
</dbReference>
<accession>A0A8D0GFG4</accession>
<evidence type="ECO:0000256" key="1">
    <source>
        <dbReference type="ARBA" id="ARBA00009566"/>
    </source>
</evidence>
<dbReference type="PANTHER" id="PTHR23113:SF157">
    <property type="entry name" value="RAS GUANYL-RELEASING PROTEIN 4"/>
    <property type="match status" value="1"/>
</dbReference>
<reference evidence="10" key="1">
    <citation type="submission" date="2025-08" db="UniProtKB">
        <authorList>
            <consortium name="Ensembl"/>
        </authorList>
    </citation>
    <scope>IDENTIFICATION</scope>
</reference>
<dbReference type="SUPFAM" id="SSF48366">
    <property type="entry name" value="Ras GEF"/>
    <property type="match status" value="1"/>
</dbReference>
<name>A0A8D0GFG4_SPHPU</name>
<evidence type="ECO:0000259" key="9">
    <source>
        <dbReference type="PROSITE" id="PS50009"/>
    </source>
</evidence>
<feature type="domain" description="Ras-GEF" evidence="9">
    <location>
        <begin position="182"/>
        <end position="408"/>
    </location>
</feature>
<dbReference type="OMA" id="ICHKQCK"/>
<evidence type="ECO:0000313" key="10">
    <source>
        <dbReference type="Ensembl" id="ENSSPUP00000005339.1"/>
    </source>
</evidence>
<comment type="similarity">
    <text evidence="1">Belongs to the RASGRP family.</text>
</comment>
<evidence type="ECO:0000256" key="3">
    <source>
        <dbReference type="ARBA" id="ARBA00022723"/>
    </source>
</evidence>
<keyword evidence="4" id="KW-0863">Zinc-finger</keyword>
<dbReference type="GO" id="GO:0005085">
    <property type="term" value="F:guanyl-nucleotide exchange factor activity"/>
    <property type="evidence" value="ECO:0007669"/>
    <property type="project" value="UniProtKB-KW"/>
</dbReference>
<dbReference type="SMART" id="SM00147">
    <property type="entry name" value="RasGEF"/>
    <property type="match status" value="1"/>
</dbReference>
<keyword evidence="6" id="KW-0106">Calcium</keyword>
<reference evidence="10" key="2">
    <citation type="submission" date="2025-09" db="UniProtKB">
        <authorList>
            <consortium name="Ensembl"/>
        </authorList>
    </citation>
    <scope>IDENTIFICATION</scope>
</reference>
<keyword evidence="3" id="KW-0479">Metal-binding</keyword>
<protein>
    <submittedName>
        <fullName evidence="10">RAS guanyl releasing protein 4</fullName>
    </submittedName>
</protein>
<dbReference type="GO" id="GO:0008270">
    <property type="term" value="F:zinc ion binding"/>
    <property type="evidence" value="ECO:0007669"/>
    <property type="project" value="UniProtKB-KW"/>
</dbReference>
<dbReference type="InterPro" id="IPR023578">
    <property type="entry name" value="Ras_GEF_dom_sf"/>
</dbReference>
<dbReference type="Pfam" id="PF00617">
    <property type="entry name" value="RasGEF"/>
    <property type="match status" value="1"/>
</dbReference>
<keyword evidence="5" id="KW-0862">Zinc</keyword>
<evidence type="ECO:0000256" key="2">
    <source>
        <dbReference type="ARBA" id="ARBA00022658"/>
    </source>
</evidence>
<keyword evidence="11" id="KW-1185">Reference proteome</keyword>
<dbReference type="InterPro" id="IPR008937">
    <property type="entry name" value="Ras-like_GEF"/>
</dbReference>